<dbReference type="Proteomes" id="UP001152795">
    <property type="component" value="Unassembled WGS sequence"/>
</dbReference>
<name>A0A7D9L437_PARCT</name>
<dbReference type="EMBL" id="CACRXK020013163">
    <property type="protein sequence ID" value="CAB4024670.1"/>
    <property type="molecule type" value="Genomic_DNA"/>
</dbReference>
<proteinExistence type="predicted"/>
<gene>
    <name evidence="1" type="ORF">PACLA_8A050543</name>
</gene>
<keyword evidence="2" id="KW-1185">Reference proteome</keyword>
<evidence type="ECO:0000313" key="2">
    <source>
        <dbReference type="Proteomes" id="UP001152795"/>
    </source>
</evidence>
<dbReference type="AlphaFoldDB" id="A0A7D9L437"/>
<dbReference type="OrthoDB" id="414730at2759"/>
<organism evidence="1 2">
    <name type="scientific">Paramuricea clavata</name>
    <name type="common">Red gorgonian</name>
    <name type="synonym">Violescent sea-whip</name>
    <dbReference type="NCBI Taxonomy" id="317549"/>
    <lineage>
        <taxon>Eukaryota</taxon>
        <taxon>Metazoa</taxon>
        <taxon>Cnidaria</taxon>
        <taxon>Anthozoa</taxon>
        <taxon>Octocorallia</taxon>
        <taxon>Malacalcyonacea</taxon>
        <taxon>Plexauridae</taxon>
        <taxon>Paramuricea</taxon>
    </lineage>
</organism>
<evidence type="ECO:0000313" key="1">
    <source>
        <dbReference type="EMBL" id="CAB4024670.1"/>
    </source>
</evidence>
<reference evidence="1" key="1">
    <citation type="submission" date="2020-04" db="EMBL/GenBank/DDBJ databases">
        <authorList>
            <person name="Alioto T."/>
            <person name="Alioto T."/>
            <person name="Gomez Garrido J."/>
        </authorList>
    </citation>
    <scope>NUCLEOTIDE SEQUENCE</scope>
    <source>
        <strain evidence="1">A484AB</strain>
    </source>
</reference>
<accession>A0A7D9L437</accession>
<protein>
    <submittedName>
        <fullName evidence="1">Uncharacterized protein</fullName>
    </submittedName>
</protein>
<comment type="caution">
    <text evidence="1">The sequence shown here is derived from an EMBL/GenBank/DDBJ whole genome shotgun (WGS) entry which is preliminary data.</text>
</comment>
<sequence>MFSDPIEVGDLFNEYFSSIADNFDISLLNNPINTHLPIATNHIKFTIPLITIDDILNLAAELDQNKSTGLD</sequence>
<feature type="non-terminal residue" evidence="1">
    <location>
        <position position="71"/>
    </location>
</feature>